<dbReference type="AlphaFoldDB" id="A0A9P6ERJ3"/>
<dbReference type="Proteomes" id="UP000807306">
    <property type="component" value="Unassembled WGS sequence"/>
</dbReference>
<organism evidence="2 3">
    <name type="scientific">Crepidotus variabilis</name>
    <dbReference type="NCBI Taxonomy" id="179855"/>
    <lineage>
        <taxon>Eukaryota</taxon>
        <taxon>Fungi</taxon>
        <taxon>Dikarya</taxon>
        <taxon>Basidiomycota</taxon>
        <taxon>Agaricomycotina</taxon>
        <taxon>Agaricomycetes</taxon>
        <taxon>Agaricomycetidae</taxon>
        <taxon>Agaricales</taxon>
        <taxon>Agaricineae</taxon>
        <taxon>Crepidotaceae</taxon>
        <taxon>Crepidotus</taxon>
    </lineage>
</organism>
<protein>
    <submittedName>
        <fullName evidence="2">Uncharacterized protein</fullName>
    </submittedName>
</protein>
<sequence>MVGNEWTLNSFLRSTLQRLSLTVPRDLPNMRPDEPSEVFLPKLSTLSIVIPAIDEFDPKSLVPGIVSELEHMLNARASDFAPPDQRLKTLRVSTSHAKLLPEIQSVVAPFGGLGLQFEVTSNDITPDWCQKPVNTGLHKWQDGIDERLEKRKPARKLVPTYPEPPRSPEYTSYLESLD</sequence>
<gene>
    <name evidence="2" type="ORF">CPB83DRAFT_844468</name>
</gene>
<feature type="compositionally biased region" description="Polar residues" evidence="1">
    <location>
        <begin position="169"/>
        <end position="178"/>
    </location>
</feature>
<reference evidence="2" key="1">
    <citation type="submission" date="2020-11" db="EMBL/GenBank/DDBJ databases">
        <authorList>
            <consortium name="DOE Joint Genome Institute"/>
            <person name="Ahrendt S."/>
            <person name="Riley R."/>
            <person name="Andreopoulos W."/>
            <person name="Labutti K."/>
            <person name="Pangilinan J."/>
            <person name="Ruiz-Duenas F.J."/>
            <person name="Barrasa J.M."/>
            <person name="Sanchez-Garcia M."/>
            <person name="Camarero S."/>
            <person name="Miyauchi S."/>
            <person name="Serrano A."/>
            <person name="Linde D."/>
            <person name="Babiker R."/>
            <person name="Drula E."/>
            <person name="Ayuso-Fernandez I."/>
            <person name="Pacheco R."/>
            <person name="Padilla G."/>
            <person name="Ferreira P."/>
            <person name="Barriuso J."/>
            <person name="Kellner H."/>
            <person name="Castanera R."/>
            <person name="Alfaro M."/>
            <person name="Ramirez L."/>
            <person name="Pisabarro A.G."/>
            <person name="Kuo A."/>
            <person name="Tritt A."/>
            <person name="Lipzen A."/>
            <person name="He G."/>
            <person name="Yan M."/>
            <person name="Ng V."/>
            <person name="Cullen D."/>
            <person name="Martin F."/>
            <person name="Rosso M.-N."/>
            <person name="Henrissat B."/>
            <person name="Hibbett D."/>
            <person name="Martinez A.T."/>
            <person name="Grigoriev I.V."/>
        </authorList>
    </citation>
    <scope>NUCLEOTIDE SEQUENCE</scope>
    <source>
        <strain evidence="2">CBS 506.95</strain>
    </source>
</reference>
<name>A0A9P6ERJ3_9AGAR</name>
<evidence type="ECO:0000256" key="1">
    <source>
        <dbReference type="SAM" id="MobiDB-lite"/>
    </source>
</evidence>
<dbReference type="EMBL" id="MU157827">
    <property type="protein sequence ID" value="KAF9533744.1"/>
    <property type="molecule type" value="Genomic_DNA"/>
</dbReference>
<accession>A0A9P6ERJ3</accession>
<proteinExistence type="predicted"/>
<evidence type="ECO:0000313" key="2">
    <source>
        <dbReference type="EMBL" id="KAF9533744.1"/>
    </source>
</evidence>
<comment type="caution">
    <text evidence="2">The sequence shown here is derived from an EMBL/GenBank/DDBJ whole genome shotgun (WGS) entry which is preliminary data.</text>
</comment>
<evidence type="ECO:0000313" key="3">
    <source>
        <dbReference type="Proteomes" id="UP000807306"/>
    </source>
</evidence>
<keyword evidence="3" id="KW-1185">Reference proteome</keyword>
<feature type="region of interest" description="Disordered" evidence="1">
    <location>
        <begin position="151"/>
        <end position="178"/>
    </location>
</feature>